<dbReference type="RefSeq" id="WP_146654266.1">
    <property type="nucleotide sequence ID" value="NZ_CP012333.1"/>
</dbReference>
<evidence type="ECO:0000259" key="16">
    <source>
        <dbReference type="PROSITE" id="PS51198"/>
    </source>
</evidence>
<evidence type="ECO:0000259" key="17">
    <source>
        <dbReference type="PROSITE" id="PS51217"/>
    </source>
</evidence>
<keyword evidence="9" id="KW-0234">DNA repair</keyword>
<organism evidence="18 19">
    <name type="scientific">Labilithrix luteola</name>
    <dbReference type="NCBI Taxonomy" id="1391654"/>
    <lineage>
        <taxon>Bacteria</taxon>
        <taxon>Pseudomonadati</taxon>
        <taxon>Myxococcota</taxon>
        <taxon>Polyangia</taxon>
        <taxon>Polyangiales</taxon>
        <taxon>Labilitrichaceae</taxon>
        <taxon>Labilithrix</taxon>
    </lineage>
</organism>
<evidence type="ECO:0000256" key="4">
    <source>
        <dbReference type="ARBA" id="ARBA00022801"/>
    </source>
</evidence>
<dbReference type="InterPro" id="IPR014016">
    <property type="entry name" value="UvrD-like_ATP-bd"/>
</dbReference>
<keyword evidence="19" id="KW-1185">Reference proteome</keyword>
<dbReference type="GO" id="GO:0043138">
    <property type="term" value="F:3'-5' DNA helicase activity"/>
    <property type="evidence" value="ECO:0007669"/>
    <property type="project" value="UniProtKB-EC"/>
</dbReference>
<keyword evidence="7 14" id="KW-0067">ATP-binding</keyword>
<dbReference type="OrthoDB" id="9810135at2"/>
<evidence type="ECO:0000256" key="10">
    <source>
        <dbReference type="ARBA" id="ARBA00023235"/>
    </source>
</evidence>
<dbReference type="PROSITE" id="PS51198">
    <property type="entry name" value="UVRD_HELICASE_ATP_BIND"/>
    <property type="match status" value="1"/>
</dbReference>
<dbReference type="GO" id="GO:0004527">
    <property type="term" value="F:exonuclease activity"/>
    <property type="evidence" value="ECO:0007669"/>
    <property type="project" value="UniProtKB-KW"/>
</dbReference>
<evidence type="ECO:0000256" key="15">
    <source>
        <dbReference type="SAM" id="MobiDB-lite"/>
    </source>
</evidence>
<proteinExistence type="predicted"/>
<dbReference type="GO" id="GO:0005524">
    <property type="term" value="F:ATP binding"/>
    <property type="evidence" value="ECO:0007669"/>
    <property type="project" value="UniProtKB-UniRule"/>
</dbReference>
<evidence type="ECO:0000256" key="14">
    <source>
        <dbReference type="PROSITE-ProRule" id="PRU00560"/>
    </source>
</evidence>
<protein>
    <recommendedName>
        <fullName evidence="12">DNA 3'-5' helicase</fullName>
        <ecNumber evidence="12">5.6.2.4</ecNumber>
    </recommendedName>
</protein>
<gene>
    <name evidence="18" type="ORF">AKJ09_10166</name>
</gene>
<dbReference type="PROSITE" id="PS51217">
    <property type="entry name" value="UVRD_HELICASE_CTER"/>
    <property type="match status" value="1"/>
</dbReference>
<feature type="domain" description="UvrD-like helicase C-terminal" evidence="17">
    <location>
        <begin position="477"/>
        <end position="773"/>
    </location>
</feature>
<dbReference type="PATRIC" id="fig|1391654.3.peg.10304"/>
<feature type="region of interest" description="Disordered" evidence="15">
    <location>
        <begin position="874"/>
        <end position="914"/>
    </location>
</feature>
<feature type="domain" description="UvrD-like helicase ATP-binding" evidence="16">
    <location>
        <begin position="4"/>
        <end position="460"/>
    </location>
</feature>
<evidence type="ECO:0000256" key="12">
    <source>
        <dbReference type="ARBA" id="ARBA00034808"/>
    </source>
</evidence>
<dbReference type="EMBL" id="CP012333">
    <property type="protein sequence ID" value="AKV03503.1"/>
    <property type="molecule type" value="Genomic_DNA"/>
</dbReference>
<dbReference type="EC" id="5.6.2.4" evidence="12"/>
<dbReference type="SUPFAM" id="SSF52980">
    <property type="entry name" value="Restriction endonuclease-like"/>
    <property type="match status" value="1"/>
</dbReference>
<dbReference type="STRING" id="1391654.AKJ09_10166"/>
<evidence type="ECO:0000256" key="7">
    <source>
        <dbReference type="ARBA" id="ARBA00022840"/>
    </source>
</evidence>
<keyword evidence="6" id="KW-0269">Exonuclease</keyword>
<dbReference type="InterPro" id="IPR038726">
    <property type="entry name" value="PDDEXK_AddAB-type"/>
</dbReference>
<dbReference type="InterPro" id="IPR014017">
    <property type="entry name" value="DNA_helicase_UvrD-like_C"/>
</dbReference>
<dbReference type="GO" id="GO:0009338">
    <property type="term" value="C:exodeoxyribonuclease V complex"/>
    <property type="evidence" value="ECO:0007669"/>
    <property type="project" value="TreeGrafter"/>
</dbReference>
<feature type="binding site" evidence="14">
    <location>
        <begin position="25"/>
        <end position="32"/>
    </location>
    <ligand>
        <name>ATP</name>
        <dbReference type="ChEBI" id="CHEBI:30616"/>
    </ligand>
</feature>
<accession>A0A0K1QCQ0</accession>
<name>A0A0K1QCQ0_9BACT</name>
<keyword evidence="2 14" id="KW-0547">Nucleotide-binding</keyword>
<dbReference type="Gene3D" id="1.10.486.10">
    <property type="entry name" value="PCRA, domain 4"/>
    <property type="match status" value="1"/>
</dbReference>
<keyword evidence="8" id="KW-0238">DNA-binding</keyword>
<dbReference type="GO" id="GO:0005829">
    <property type="term" value="C:cytosol"/>
    <property type="evidence" value="ECO:0007669"/>
    <property type="project" value="TreeGrafter"/>
</dbReference>
<keyword evidence="1" id="KW-0540">Nuclease</keyword>
<keyword evidence="5 14" id="KW-0347">Helicase</keyword>
<dbReference type="Pfam" id="PF00580">
    <property type="entry name" value="UvrD-helicase"/>
    <property type="match status" value="1"/>
</dbReference>
<evidence type="ECO:0000256" key="5">
    <source>
        <dbReference type="ARBA" id="ARBA00022806"/>
    </source>
</evidence>
<dbReference type="InterPro" id="IPR000212">
    <property type="entry name" value="DNA_helicase_UvrD/REP"/>
</dbReference>
<keyword evidence="4 14" id="KW-0378">Hydrolase</keyword>
<dbReference type="InterPro" id="IPR011604">
    <property type="entry name" value="PDDEXK-like_dom_sf"/>
</dbReference>
<dbReference type="SUPFAM" id="SSF52540">
    <property type="entry name" value="P-loop containing nucleoside triphosphate hydrolases"/>
    <property type="match status" value="1"/>
</dbReference>
<dbReference type="GO" id="GO:0000725">
    <property type="term" value="P:recombinational repair"/>
    <property type="evidence" value="ECO:0007669"/>
    <property type="project" value="TreeGrafter"/>
</dbReference>
<evidence type="ECO:0000256" key="13">
    <source>
        <dbReference type="ARBA" id="ARBA00048988"/>
    </source>
</evidence>
<dbReference type="Pfam" id="PF13361">
    <property type="entry name" value="UvrD_C"/>
    <property type="match status" value="1"/>
</dbReference>
<dbReference type="Proteomes" id="UP000064967">
    <property type="component" value="Chromosome"/>
</dbReference>
<sequence length="1161" mass="128461">MTRLVDQEARDRIAHDLASTLIVEAAAGTGKTTALVERVLSLLRTGTATLRTLVAVTFTEKAAGEMKLRLRTEIEKARRAAGSEGERAHLNRALAELEAAHIGTIHGFCADMLRERPVEAKVDPLFEVASESESERLYDEAFTRWFQDTLKEPGEGVGRVLRRATRERDQDGPRRALQKAGFGLIGQRDFPTPYARPDFDRAAAIDPLLDKLRNLAAYAPKGFADSWLTKSLLEISRVVSEIDRREGARDYDAIEALLRTLARHKCWGWKGSGQWFNRAEGILRQHVIDERAAAKDELARVLDAADADLAALLFRELWGEEGEGKSPAERGVVRAYEDLKARAGKLDFLDLLALTRDLLVQNATVRKELQKRFTHLLVDEFQDTDPLQAEILLLLAADDPSVGDADAARVVPGKLFLVGDPKQSIYRFRRADVSLYESIKERLQGQGATVVHLRTSFRSAPSIQEFVNAAFTPLMKTNEARSQAAYVPLAPHRPDPTGRPTVIALPVPRPYSEFGRVTSWKIEESLPDAVGAYIDWLVNVSGWTVTERGSDVPVKLEARHVCLLFKRLQSFGNDVTRPYVRSLEVRRIPHVLVGGKSFHEREEVIAVRSALGAVEWPDDTMSVYAALHGPFFALGDDALLAFKHTQKHLHPLRKRDETKLTELTRPVAQALDVLAQLHVGRNRRPIADTIARFLEATRAHAGIAIWPAGEQALGNILRVLDMARRFEQGYATSFRAFVGRLDEDAERGGANEAPVVEEGTDGVRVMTVHRAKGLEFPVVILVDPTANATFREPSRYVDAKRKLFAVPLCGAAPKELLERREELLQQDREEAVRLLYVATTRARELLVLPIVGDERDDSPDGWLEPLSHVLYPSERDRRASRPAPGCPTFGEDTILERPETASRGPGSSVRPGLHRPALGNHEVVFWDPRALRLDREDEVGLRQQKILAVDDKGTAARDGIEQHAAWLESRRTAVERASVPSVVVHTVTEAKDAPETKAAEVVFEATSATRGARPHGKRFGVLVHAILATIALDDDAARIADTARIQGRIVGASEDEVAGARDAVAAALAHPLLVRARNAERLERETPVMVREDDGSLVEGVVDLAFLEKDDRGNLVWTVVDFKTDVELAARKDAYVKQVATYVDAIARATGQPAKGALLSV</sequence>
<dbReference type="GO" id="GO:0003677">
    <property type="term" value="F:DNA binding"/>
    <property type="evidence" value="ECO:0007669"/>
    <property type="project" value="UniProtKB-KW"/>
</dbReference>
<evidence type="ECO:0000256" key="6">
    <source>
        <dbReference type="ARBA" id="ARBA00022839"/>
    </source>
</evidence>
<evidence type="ECO:0000256" key="8">
    <source>
        <dbReference type="ARBA" id="ARBA00023125"/>
    </source>
</evidence>
<comment type="catalytic activity">
    <reaction evidence="11">
        <text>Couples ATP hydrolysis with the unwinding of duplex DNA by translocating in the 3'-5' direction.</text>
        <dbReference type="EC" id="5.6.2.4"/>
    </reaction>
</comment>
<evidence type="ECO:0000256" key="3">
    <source>
        <dbReference type="ARBA" id="ARBA00022763"/>
    </source>
</evidence>
<dbReference type="InterPro" id="IPR027417">
    <property type="entry name" value="P-loop_NTPase"/>
</dbReference>
<keyword evidence="10" id="KW-0413">Isomerase</keyword>
<evidence type="ECO:0000256" key="1">
    <source>
        <dbReference type="ARBA" id="ARBA00022722"/>
    </source>
</evidence>
<evidence type="ECO:0000256" key="2">
    <source>
        <dbReference type="ARBA" id="ARBA00022741"/>
    </source>
</evidence>
<reference evidence="18 19" key="1">
    <citation type="submission" date="2015-08" db="EMBL/GenBank/DDBJ databases">
        <authorList>
            <person name="Babu N.S."/>
            <person name="Beckwith C.J."/>
            <person name="Beseler K.G."/>
            <person name="Brison A."/>
            <person name="Carone J.V."/>
            <person name="Caskin T.P."/>
            <person name="Diamond M."/>
            <person name="Durham M.E."/>
            <person name="Foxe J.M."/>
            <person name="Go M."/>
            <person name="Henderson B.A."/>
            <person name="Jones I.B."/>
            <person name="McGettigan J.A."/>
            <person name="Micheletti S.J."/>
            <person name="Nasrallah M.E."/>
            <person name="Ortiz D."/>
            <person name="Piller C.R."/>
            <person name="Privatt S.R."/>
            <person name="Schneider S.L."/>
            <person name="Sharp S."/>
            <person name="Smith T.C."/>
            <person name="Stanton J.D."/>
            <person name="Ullery H.E."/>
            <person name="Wilson R.J."/>
            <person name="Serrano M.G."/>
            <person name="Buck G."/>
            <person name="Lee V."/>
            <person name="Wang Y."/>
            <person name="Carvalho R."/>
            <person name="Voegtly L."/>
            <person name="Shi R."/>
            <person name="Duckworth R."/>
            <person name="Johnson A."/>
            <person name="Loviza R."/>
            <person name="Walstead R."/>
            <person name="Shah Z."/>
            <person name="Kiflezghi M."/>
            <person name="Wade K."/>
            <person name="Ball S.L."/>
            <person name="Bradley K.W."/>
            <person name="Asai D.J."/>
            <person name="Bowman C.A."/>
            <person name="Russell D.A."/>
            <person name="Pope W.H."/>
            <person name="Jacobs-Sera D."/>
            <person name="Hendrix R.W."/>
            <person name="Hatfull G.F."/>
        </authorList>
    </citation>
    <scope>NUCLEOTIDE SEQUENCE [LARGE SCALE GENOMIC DNA]</scope>
    <source>
        <strain evidence="18 19">DSM 27648</strain>
    </source>
</reference>
<dbReference type="Pfam" id="PF12705">
    <property type="entry name" value="PDDEXK_1"/>
    <property type="match status" value="1"/>
</dbReference>
<dbReference type="AlphaFoldDB" id="A0A0K1QCQ0"/>
<dbReference type="PANTHER" id="PTHR11070:SF23">
    <property type="entry name" value="RECBCD ENZYME SUBUNIT RECB"/>
    <property type="match status" value="1"/>
</dbReference>
<comment type="catalytic activity">
    <reaction evidence="13">
        <text>ATP + H2O = ADP + phosphate + H(+)</text>
        <dbReference type="Rhea" id="RHEA:13065"/>
        <dbReference type="ChEBI" id="CHEBI:15377"/>
        <dbReference type="ChEBI" id="CHEBI:15378"/>
        <dbReference type="ChEBI" id="CHEBI:30616"/>
        <dbReference type="ChEBI" id="CHEBI:43474"/>
        <dbReference type="ChEBI" id="CHEBI:456216"/>
        <dbReference type="EC" id="5.6.2.4"/>
    </reaction>
</comment>
<dbReference type="Gene3D" id="3.90.320.10">
    <property type="match status" value="1"/>
</dbReference>
<evidence type="ECO:0000256" key="11">
    <source>
        <dbReference type="ARBA" id="ARBA00034617"/>
    </source>
</evidence>
<evidence type="ECO:0000313" key="19">
    <source>
        <dbReference type="Proteomes" id="UP000064967"/>
    </source>
</evidence>
<evidence type="ECO:0000313" key="18">
    <source>
        <dbReference type="EMBL" id="AKV03503.1"/>
    </source>
</evidence>
<dbReference type="PANTHER" id="PTHR11070">
    <property type="entry name" value="UVRD / RECB / PCRA DNA HELICASE FAMILY MEMBER"/>
    <property type="match status" value="1"/>
</dbReference>
<dbReference type="Gene3D" id="3.40.50.300">
    <property type="entry name" value="P-loop containing nucleotide triphosphate hydrolases"/>
    <property type="match status" value="3"/>
</dbReference>
<evidence type="ECO:0000256" key="9">
    <source>
        <dbReference type="ARBA" id="ARBA00023204"/>
    </source>
</evidence>
<dbReference type="KEGG" id="llu:AKJ09_10166"/>
<keyword evidence="3" id="KW-0227">DNA damage</keyword>
<dbReference type="InterPro" id="IPR011335">
    <property type="entry name" value="Restrct_endonuc-II-like"/>
</dbReference>